<protein>
    <submittedName>
        <fullName evidence="2">Uncharacterized protein</fullName>
    </submittedName>
</protein>
<evidence type="ECO:0000313" key="2">
    <source>
        <dbReference type="EMBL" id="KAF7195071.1"/>
    </source>
</evidence>
<accession>A0A8H6RQ39</accession>
<dbReference type="EMBL" id="JABCIY010000043">
    <property type="protein sequence ID" value="KAF7195071.1"/>
    <property type="molecule type" value="Genomic_DNA"/>
</dbReference>
<comment type="caution">
    <text evidence="2">The sequence shown here is derived from an EMBL/GenBank/DDBJ whole genome shotgun (WGS) entry which is preliminary data.</text>
</comment>
<evidence type="ECO:0000256" key="1">
    <source>
        <dbReference type="SAM" id="MobiDB-lite"/>
    </source>
</evidence>
<feature type="compositionally biased region" description="Basic residues" evidence="1">
    <location>
        <begin position="93"/>
        <end position="104"/>
    </location>
</feature>
<sequence length="229" mass="25659">MPDSQIEVYSTMKSFQPGCMHMINSPGTLNPSKRCDHSQGSRMLRVGARLSLLHPSTTLRPSPESAMPPKSAPKRLASSLDDVENMNPEQPVKKARKPSTKSKKKDVGNCSLTKKEIGDKVKYALRLEKYSISKMHFEMQMDMQFFRSFFMDSENLTKPLSPMPAEFDDATPIVVVEMNRTQAGELLGVSKVTGGNRMATTLLGRLCVIFRPKEGKTTVYISPEEHFGW</sequence>
<dbReference type="OrthoDB" id="2960909at2759"/>
<proteinExistence type="predicted"/>
<gene>
    <name evidence="2" type="ORF">HII31_03539</name>
</gene>
<feature type="region of interest" description="Disordered" evidence="1">
    <location>
        <begin position="54"/>
        <end position="107"/>
    </location>
</feature>
<name>A0A8H6RQ39_9PEZI</name>
<evidence type="ECO:0000313" key="3">
    <source>
        <dbReference type="Proteomes" id="UP000660729"/>
    </source>
</evidence>
<organism evidence="2 3">
    <name type="scientific">Pseudocercospora fuligena</name>
    <dbReference type="NCBI Taxonomy" id="685502"/>
    <lineage>
        <taxon>Eukaryota</taxon>
        <taxon>Fungi</taxon>
        <taxon>Dikarya</taxon>
        <taxon>Ascomycota</taxon>
        <taxon>Pezizomycotina</taxon>
        <taxon>Dothideomycetes</taxon>
        <taxon>Dothideomycetidae</taxon>
        <taxon>Mycosphaerellales</taxon>
        <taxon>Mycosphaerellaceae</taxon>
        <taxon>Pseudocercospora</taxon>
    </lineage>
</organism>
<keyword evidence="3" id="KW-1185">Reference proteome</keyword>
<dbReference type="Proteomes" id="UP000660729">
    <property type="component" value="Unassembled WGS sequence"/>
</dbReference>
<dbReference type="AlphaFoldDB" id="A0A8H6RQ39"/>
<reference evidence="2" key="1">
    <citation type="submission" date="2020-04" db="EMBL/GenBank/DDBJ databases">
        <title>Draft genome resource of the tomato pathogen Pseudocercospora fuligena.</title>
        <authorList>
            <person name="Zaccaron A."/>
        </authorList>
    </citation>
    <scope>NUCLEOTIDE SEQUENCE</scope>
    <source>
        <strain evidence="2">PF001</strain>
    </source>
</reference>